<dbReference type="PANTHER" id="PTHR31680">
    <property type="entry name" value="LONGIFOLIA PROTEIN"/>
    <property type="match status" value="1"/>
</dbReference>
<evidence type="ECO:0000259" key="2">
    <source>
        <dbReference type="Pfam" id="PF14309"/>
    </source>
</evidence>
<feature type="region of interest" description="Disordered" evidence="1">
    <location>
        <begin position="577"/>
        <end position="596"/>
    </location>
</feature>
<accession>A0A8J5GJ51</accession>
<dbReference type="Proteomes" id="UP000734854">
    <property type="component" value="Unassembled WGS sequence"/>
</dbReference>
<feature type="compositionally biased region" description="Basic and acidic residues" evidence="1">
    <location>
        <begin position="187"/>
        <end position="214"/>
    </location>
</feature>
<organism evidence="3 4">
    <name type="scientific">Zingiber officinale</name>
    <name type="common">Ginger</name>
    <name type="synonym">Amomum zingiber</name>
    <dbReference type="NCBI Taxonomy" id="94328"/>
    <lineage>
        <taxon>Eukaryota</taxon>
        <taxon>Viridiplantae</taxon>
        <taxon>Streptophyta</taxon>
        <taxon>Embryophyta</taxon>
        <taxon>Tracheophyta</taxon>
        <taxon>Spermatophyta</taxon>
        <taxon>Magnoliopsida</taxon>
        <taxon>Liliopsida</taxon>
        <taxon>Zingiberales</taxon>
        <taxon>Zingiberaceae</taxon>
        <taxon>Zingiber</taxon>
    </lineage>
</organism>
<dbReference type="AlphaFoldDB" id="A0A8J5GJ51"/>
<feature type="domain" description="DUF4378" evidence="2">
    <location>
        <begin position="622"/>
        <end position="751"/>
    </location>
</feature>
<feature type="region of interest" description="Disordered" evidence="1">
    <location>
        <begin position="150"/>
        <end position="214"/>
    </location>
</feature>
<feature type="compositionally biased region" description="Polar residues" evidence="1">
    <location>
        <begin position="422"/>
        <end position="446"/>
    </location>
</feature>
<evidence type="ECO:0000313" key="3">
    <source>
        <dbReference type="EMBL" id="KAG6508736.1"/>
    </source>
</evidence>
<keyword evidence="4" id="KW-1185">Reference proteome</keyword>
<feature type="compositionally biased region" description="Low complexity" evidence="1">
    <location>
        <begin position="60"/>
        <end position="78"/>
    </location>
</feature>
<name>A0A8J5GJ51_ZINOF</name>
<gene>
    <name evidence="3" type="ORF">ZIOFF_034116</name>
</gene>
<proteinExistence type="predicted"/>
<dbReference type="Pfam" id="PF14309">
    <property type="entry name" value="DUF4378"/>
    <property type="match status" value="1"/>
</dbReference>
<dbReference type="GO" id="GO:0051513">
    <property type="term" value="P:regulation of monopolar cell growth"/>
    <property type="evidence" value="ECO:0007669"/>
    <property type="project" value="InterPro"/>
</dbReference>
<feature type="compositionally biased region" description="Polar residues" evidence="1">
    <location>
        <begin position="150"/>
        <end position="163"/>
    </location>
</feature>
<evidence type="ECO:0000256" key="1">
    <source>
        <dbReference type="SAM" id="MobiDB-lite"/>
    </source>
</evidence>
<sequence length="770" mass="85359">MLIEMTPGVVSHGGVLEEQRLERQIGCMAGFLQLFDRGHIVVGRRGFSTRPLTTPSIAGSSSPSTRSDSSLPSLFKESQPPPPSSPEICPSSPESRAETPARRSLPLPLQVFETCDGGKTLWRIREGPRLSLDSRAVIDAKGKLHRRQIQTAAQVNTRAQSDASEAGEEQRRSTSVVVRLMGLEGLPSHRHEGGAETDGAKLRRSSSESRVRKDPSCNGFVDVCSIQNELPAPAKSEQISTEEFFKSVSLAKFNLNNTRKAMPPSKNAQLPRKVFDAEDFYPDPKRPGTLYGEIEKRLRMRGIHEPAKDMETVKQILEALQLKGLLHSNPSHVVNGRRSSYNNQRRIQEDAPIVIMKPVTKPLRGPTSELPTLPPKSGAARQAPPLLRRERSPVDRLVSVGNGRRNREPKSSERPSSPVNRRPQNTVVHKSLQTQRRTSPGVSPKSSPKRLGPDSLAIRSPRSRRLTDPSSEERAHSLAEDDNSTTFSKNSSIASSQLDIMRPKAEEYRGRNILERCDKLVHSIAAFTGTVQSTESNLQPSPVSVLDSLAFLSEEGSPSPLTKRSIDFKDLLTEDREESQWSSIESTIGGEADGGPEGVDPDYAYVCEVVRACDRYGDACASVYAILEKRRAGDSCKAGRPHRRLIFDTVAEILNRMRQVYPWDAFSRVVSSPPAPRRVEVLLRRVWTDIRHLRELASEAECGMEDAAVGGAVRKDIDGRRTGDGWSRPGPELSDTVLQIERLIFKDLVAETIRDLATARRLVPRRKLEF</sequence>
<dbReference type="InterPro" id="IPR033334">
    <property type="entry name" value="LNG1/2"/>
</dbReference>
<feature type="compositionally biased region" description="Basic and acidic residues" evidence="1">
    <location>
        <begin position="465"/>
        <end position="479"/>
    </location>
</feature>
<protein>
    <recommendedName>
        <fullName evidence="2">DUF4378 domain-containing protein</fullName>
    </recommendedName>
</protein>
<evidence type="ECO:0000313" key="4">
    <source>
        <dbReference type="Proteomes" id="UP000734854"/>
    </source>
</evidence>
<feature type="region of interest" description="Disordered" evidence="1">
    <location>
        <begin position="353"/>
        <end position="491"/>
    </location>
</feature>
<dbReference type="InterPro" id="IPR025486">
    <property type="entry name" value="DUF4378"/>
</dbReference>
<dbReference type="OrthoDB" id="1929599at2759"/>
<reference evidence="3 4" key="1">
    <citation type="submission" date="2020-08" db="EMBL/GenBank/DDBJ databases">
        <title>Plant Genome Project.</title>
        <authorList>
            <person name="Zhang R.-G."/>
        </authorList>
    </citation>
    <scope>NUCLEOTIDE SEQUENCE [LARGE SCALE GENOMIC DNA]</scope>
    <source>
        <tissue evidence="3">Rhizome</tissue>
    </source>
</reference>
<feature type="region of interest" description="Disordered" evidence="1">
    <location>
        <begin position="51"/>
        <end position="109"/>
    </location>
</feature>
<dbReference type="PANTHER" id="PTHR31680:SF12">
    <property type="entry name" value="OS11G0587300 PROTEIN"/>
    <property type="match status" value="1"/>
</dbReference>
<comment type="caution">
    <text evidence="3">The sequence shown here is derived from an EMBL/GenBank/DDBJ whole genome shotgun (WGS) entry which is preliminary data.</text>
</comment>
<dbReference type="EMBL" id="JACMSC010000009">
    <property type="protein sequence ID" value="KAG6508736.1"/>
    <property type="molecule type" value="Genomic_DNA"/>
</dbReference>